<dbReference type="InterPro" id="IPR011057">
    <property type="entry name" value="Mss4-like_sf"/>
</dbReference>
<comment type="similarity">
    <text evidence="1">Belongs to the Gfa family.</text>
</comment>
<proteinExistence type="inferred from homology"/>
<sequence>MTKLVLNETAQCACGASTITVDGPVLSMLVCSCRDCRKATGTGHSTVVLMHTDTVAINGPVNGHTRTAASGSHITRNFCAECGTPLYARTQRAPNLILLPAGVFDDPTWFAPNQAVFSRSHLDWDLLDPALQQHDTYRDSTGF</sequence>
<keyword evidence="4" id="KW-0456">Lyase</keyword>
<evidence type="ECO:0000256" key="3">
    <source>
        <dbReference type="ARBA" id="ARBA00022833"/>
    </source>
</evidence>
<reference evidence="6 7" key="1">
    <citation type="submission" date="2016-10" db="EMBL/GenBank/DDBJ databases">
        <authorList>
            <person name="de Groot N.N."/>
        </authorList>
    </citation>
    <scope>NUCLEOTIDE SEQUENCE [LARGE SCALE GENOMIC DNA]</scope>
    <source>
        <strain evidence="6 7">CGMCC 1.10267</strain>
    </source>
</reference>
<dbReference type="PROSITE" id="PS51891">
    <property type="entry name" value="CENP_V_GFA"/>
    <property type="match status" value="1"/>
</dbReference>
<organism evidence="6 7">
    <name type="scientific">Pelagibacterium luteolum</name>
    <dbReference type="NCBI Taxonomy" id="440168"/>
    <lineage>
        <taxon>Bacteria</taxon>
        <taxon>Pseudomonadati</taxon>
        <taxon>Pseudomonadota</taxon>
        <taxon>Alphaproteobacteria</taxon>
        <taxon>Hyphomicrobiales</taxon>
        <taxon>Devosiaceae</taxon>
        <taxon>Pelagibacterium</taxon>
    </lineage>
</organism>
<keyword evidence="3" id="KW-0862">Zinc</keyword>
<dbReference type="STRING" id="440168.SAMN04487974_11341"/>
<protein>
    <submittedName>
        <fullName evidence="6">Uncharacterized conserved protein</fullName>
    </submittedName>
</protein>
<dbReference type="GO" id="GO:0046872">
    <property type="term" value="F:metal ion binding"/>
    <property type="evidence" value="ECO:0007669"/>
    <property type="project" value="UniProtKB-KW"/>
</dbReference>
<dbReference type="Gene3D" id="3.90.1590.10">
    <property type="entry name" value="glutathione-dependent formaldehyde- activating enzyme (gfa)"/>
    <property type="match status" value="1"/>
</dbReference>
<feature type="domain" description="CENP-V/GFA" evidence="5">
    <location>
        <begin position="8"/>
        <end position="125"/>
    </location>
</feature>
<keyword evidence="2" id="KW-0479">Metal-binding</keyword>
<evidence type="ECO:0000256" key="1">
    <source>
        <dbReference type="ARBA" id="ARBA00005495"/>
    </source>
</evidence>
<dbReference type="Proteomes" id="UP000199495">
    <property type="component" value="Unassembled WGS sequence"/>
</dbReference>
<name>A0A1G7YDH6_9HYPH</name>
<dbReference type="PROSITE" id="PS51257">
    <property type="entry name" value="PROKAR_LIPOPROTEIN"/>
    <property type="match status" value="1"/>
</dbReference>
<dbReference type="AlphaFoldDB" id="A0A1G7YDH6"/>
<dbReference type="PANTHER" id="PTHR33337:SF40">
    <property type="entry name" value="CENP-V_GFA DOMAIN-CONTAINING PROTEIN-RELATED"/>
    <property type="match status" value="1"/>
</dbReference>
<evidence type="ECO:0000259" key="5">
    <source>
        <dbReference type="PROSITE" id="PS51891"/>
    </source>
</evidence>
<dbReference type="RefSeq" id="WP_090597782.1">
    <property type="nucleotide sequence ID" value="NZ_FNCS01000013.1"/>
</dbReference>
<dbReference type="Pfam" id="PF04828">
    <property type="entry name" value="GFA"/>
    <property type="match status" value="1"/>
</dbReference>
<gene>
    <name evidence="6" type="ORF">SAMN04487974_11341</name>
</gene>
<evidence type="ECO:0000313" key="6">
    <source>
        <dbReference type="EMBL" id="SDG93970.1"/>
    </source>
</evidence>
<evidence type="ECO:0000313" key="7">
    <source>
        <dbReference type="Proteomes" id="UP000199495"/>
    </source>
</evidence>
<dbReference type="PANTHER" id="PTHR33337">
    <property type="entry name" value="GFA DOMAIN-CONTAINING PROTEIN"/>
    <property type="match status" value="1"/>
</dbReference>
<dbReference type="GO" id="GO:0016846">
    <property type="term" value="F:carbon-sulfur lyase activity"/>
    <property type="evidence" value="ECO:0007669"/>
    <property type="project" value="InterPro"/>
</dbReference>
<dbReference type="InterPro" id="IPR006913">
    <property type="entry name" value="CENP-V/GFA"/>
</dbReference>
<evidence type="ECO:0000256" key="4">
    <source>
        <dbReference type="ARBA" id="ARBA00023239"/>
    </source>
</evidence>
<dbReference type="OrthoDB" id="9807246at2"/>
<keyword evidence="7" id="KW-1185">Reference proteome</keyword>
<dbReference type="EMBL" id="FNCS01000013">
    <property type="protein sequence ID" value="SDG93970.1"/>
    <property type="molecule type" value="Genomic_DNA"/>
</dbReference>
<evidence type="ECO:0000256" key="2">
    <source>
        <dbReference type="ARBA" id="ARBA00022723"/>
    </source>
</evidence>
<dbReference type="SUPFAM" id="SSF51316">
    <property type="entry name" value="Mss4-like"/>
    <property type="match status" value="1"/>
</dbReference>
<accession>A0A1G7YDH6</accession>